<reference evidence="3" key="1">
    <citation type="journal article" date="2015" name="Genome Announc.">
        <title>Draft Genome Sequence of Thiostrepton-Producing Streptomyces azureus ATCC 14921.</title>
        <authorList>
            <person name="Sakihara K."/>
            <person name="Maeda J."/>
            <person name="Tashiro K."/>
            <person name="Fujino Y."/>
            <person name="Kuhara S."/>
            <person name="Ohshima T."/>
            <person name="Ogata S."/>
            <person name="Doi K."/>
        </authorList>
    </citation>
    <scope>NUCLEOTIDE SEQUENCE [LARGE SCALE GENOMIC DNA]</scope>
    <source>
        <strain evidence="3">ATCC14921</strain>
    </source>
</reference>
<accession>A0A0K8PWH2</accession>
<dbReference type="RefSeq" id="WP_059422585.1">
    <property type="nucleotide sequence ID" value="NZ_DF968389.1"/>
</dbReference>
<proteinExistence type="predicted"/>
<evidence type="ECO:0000313" key="3">
    <source>
        <dbReference type="EMBL" id="GAP51809.1"/>
    </source>
</evidence>
<feature type="compositionally biased region" description="Basic residues" evidence="1">
    <location>
        <begin position="76"/>
        <end position="85"/>
    </location>
</feature>
<feature type="transmembrane region" description="Helical" evidence="2">
    <location>
        <begin position="6"/>
        <end position="24"/>
    </location>
</feature>
<sequence>MEIFVSVAVILGMIVLGVFLIHQLNSQHNDRIAAFHYGRSRLPVAGPAPHKDPGRAGTSGTGRRHDHRGPGGRGRFSWRRPRKQT</sequence>
<protein>
    <submittedName>
        <fullName evidence="3">Uncharacterized protein</fullName>
    </submittedName>
</protein>
<gene>
    <name evidence="3" type="ORF">SAZU_6682</name>
</gene>
<evidence type="ECO:0000256" key="1">
    <source>
        <dbReference type="SAM" id="MobiDB-lite"/>
    </source>
</evidence>
<evidence type="ECO:0000256" key="2">
    <source>
        <dbReference type="SAM" id="Phobius"/>
    </source>
</evidence>
<keyword evidence="2" id="KW-0472">Membrane</keyword>
<dbReference type="PATRIC" id="fig|146537.3.peg.7024"/>
<dbReference type="OrthoDB" id="4338346at2"/>
<keyword evidence="2" id="KW-1133">Transmembrane helix</keyword>
<dbReference type="Proteomes" id="UP000053859">
    <property type="component" value="Unassembled WGS sequence"/>
</dbReference>
<organism evidence="3 4">
    <name type="scientific">Streptomyces azureus</name>
    <dbReference type="NCBI Taxonomy" id="146537"/>
    <lineage>
        <taxon>Bacteria</taxon>
        <taxon>Bacillati</taxon>
        <taxon>Actinomycetota</taxon>
        <taxon>Actinomycetes</taxon>
        <taxon>Kitasatosporales</taxon>
        <taxon>Streptomycetaceae</taxon>
        <taxon>Streptomyces</taxon>
    </lineage>
</organism>
<dbReference type="AlphaFoldDB" id="A0A0K8PWH2"/>
<feature type="region of interest" description="Disordered" evidence="1">
    <location>
        <begin position="43"/>
        <end position="85"/>
    </location>
</feature>
<name>A0A0K8PWH2_STRAJ</name>
<evidence type="ECO:0000313" key="4">
    <source>
        <dbReference type="Proteomes" id="UP000053859"/>
    </source>
</evidence>
<dbReference type="EMBL" id="DF968389">
    <property type="protein sequence ID" value="GAP51809.1"/>
    <property type="molecule type" value="Genomic_DNA"/>
</dbReference>
<keyword evidence="2" id="KW-0812">Transmembrane</keyword>
<keyword evidence="4" id="KW-1185">Reference proteome</keyword>